<keyword evidence="3" id="KW-0472">Membrane</keyword>
<dbReference type="EMBL" id="ASRX01000051">
    <property type="protein sequence ID" value="EYF03086.1"/>
    <property type="molecule type" value="Genomic_DNA"/>
</dbReference>
<name>A0A017T3H8_9BACT</name>
<feature type="transmembrane region" description="Helical" evidence="3">
    <location>
        <begin position="38"/>
        <end position="55"/>
    </location>
</feature>
<feature type="domain" description="CzcB-like barrel-sandwich hybrid" evidence="4">
    <location>
        <begin position="77"/>
        <end position="187"/>
    </location>
</feature>
<dbReference type="PANTHER" id="PTHR32347:SF23">
    <property type="entry name" value="BLL5650 PROTEIN"/>
    <property type="match status" value="1"/>
</dbReference>
<sequence>MTEGRGSLFREEAVKHAAAMRGGGDGDILRLSPAWTRWAYWVLVAAFGLGTLFMMTGTVHEYAAGPAVIWVAGRTSLTATASGTVETVEVQPGQQVEAGAVLMRFHAEREIAELEQIQREFDLQLAKSLRDPLDQASKQTLTALRTQRDLAQSRIEQLAVRAPKAGVIGDVRIRSGQLLSQGDVVLTMLGQGARTSIVSMLPAHFRPQLRPGMSLRFEPTGYRYAYQDMMIESVSTQIIGPNEVQRYLGQEIADTIKVEGPVVLVEARPSAPTFEVDGVRFEMHHGMNGTAEARVRSETILLTLLPGLRAVLEVLRA</sequence>
<dbReference type="Gene3D" id="2.40.50.100">
    <property type="match status" value="1"/>
</dbReference>
<accession>A0A017T3H8</accession>
<keyword evidence="6" id="KW-1185">Reference proteome</keyword>
<evidence type="ECO:0000256" key="2">
    <source>
        <dbReference type="ARBA" id="ARBA00023054"/>
    </source>
</evidence>
<evidence type="ECO:0000256" key="3">
    <source>
        <dbReference type="SAM" id="Phobius"/>
    </source>
</evidence>
<reference evidence="5 6" key="1">
    <citation type="submission" date="2013-05" db="EMBL/GenBank/DDBJ databases">
        <title>Genome assembly of Chondromyces apiculatus DSM 436.</title>
        <authorList>
            <person name="Sharma G."/>
            <person name="Khatri I."/>
            <person name="Kaur C."/>
            <person name="Mayilraj S."/>
            <person name="Subramanian S."/>
        </authorList>
    </citation>
    <scope>NUCLEOTIDE SEQUENCE [LARGE SCALE GENOMIC DNA]</scope>
    <source>
        <strain evidence="5 6">DSM 436</strain>
    </source>
</reference>
<proteinExistence type="predicted"/>
<comment type="subcellular location">
    <subcellularLocation>
        <location evidence="1">Cell envelope</location>
    </subcellularLocation>
</comment>
<protein>
    <submittedName>
        <fullName evidence="5">RND efflux membrane fusion protein, putative</fullName>
    </submittedName>
</protein>
<organism evidence="5 6">
    <name type="scientific">Chondromyces apiculatus DSM 436</name>
    <dbReference type="NCBI Taxonomy" id="1192034"/>
    <lineage>
        <taxon>Bacteria</taxon>
        <taxon>Pseudomonadati</taxon>
        <taxon>Myxococcota</taxon>
        <taxon>Polyangia</taxon>
        <taxon>Polyangiales</taxon>
        <taxon>Polyangiaceae</taxon>
        <taxon>Chondromyces</taxon>
    </lineage>
</organism>
<dbReference type="PANTHER" id="PTHR32347">
    <property type="entry name" value="EFFLUX SYSTEM COMPONENT YKNX-RELATED"/>
    <property type="match status" value="1"/>
</dbReference>
<dbReference type="Proteomes" id="UP000019678">
    <property type="component" value="Unassembled WGS sequence"/>
</dbReference>
<evidence type="ECO:0000256" key="1">
    <source>
        <dbReference type="ARBA" id="ARBA00004196"/>
    </source>
</evidence>
<dbReference type="OrthoDB" id="5522338at2"/>
<dbReference type="eggNOG" id="COG0845">
    <property type="taxonomic scope" value="Bacteria"/>
</dbReference>
<dbReference type="RefSeq" id="WP_044246677.1">
    <property type="nucleotide sequence ID" value="NZ_ASRX01000051.1"/>
</dbReference>
<comment type="caution">
    <text evidence="5">The sequence shown here is derived from an EMBL/GenBank/DDBJ whole genome shotgun (WGS) entry which is preliminary data.</text>
</comment>
<evidence type="ECO:0000313" key="6">
    <source>
        <dbReference type="Proteomes" id="UP000019678"/>
    </source>
</evidence>
<keyword evidence="3" id="KW-0812">Transmembrane</keyword>
<gene>
    <name evidence="5" type="ORF">CAP_6200</name>
</gene>
<dbReference type="Pfam" id="PF25973">
    <property type="entry name" value="BSH_CzcB"/>
    <property type="match status" value="1"/>
</dbReference>
<dbReference type="GO" id="GO:0030313">
    <property type="term" value="C:cell envelope"/>
    <property type="evidence" value="ECO:0007669"/>
    <property type="project" value="UniProtKB-SubCell"/>
</dbReference>
<evidence type="ECO:0000313" key="5">
    <source>
        <dbReference type="EMBL" id="EYF03086.1"/>
    </source>
</evidence>
<dbReference type="InterPro" id="IPR058647">
    <property type="entry name" value="BSH_CzcB-like"/>
</dbReference>
<dbReference type="SUPFAM" id="SSF111369">
    <property type="entry name" value="HlyD-like secretion proteins"/>
    <property type="match status" value="1"/>
</dbReference>
<dbReference type="STRING" id="1192034.CAP_6200"/>
<keyword evidence="2" id="KW-0175">Coiled coil</keyword>
<dbReference type="AlphaFoldDB" id="A0A017T3H8"/>
<dbReference type="InterPro" id="IPR050465">
    <property type="entry name" value="UPF0194_transport"/>
</dbReference>
<evidence type="ECO:0000259" key="4">
    <source>
        <dbReference type="Pfam" id="PF25973"/>
    </source>
</evidence>
<keyword evidence="3" id="KW-1133">Transmembrane helix</keyword>